<evidence type="ECO:0000256" key="2">
    <source>
        <dbReference type="ARBA" id="ARBA00010333"/>
    </source>
</evidence>
<dbReference type="InterPro" id="IPR001638">
    <property type="entry name" value="Solute-binding_3/MltF_N"/>
</dbReference>
<keyword evidence="4" id="KW-1003">Cell membrane</keyword>
<feature type="transmembrane region" description="Helical" evidence="10">
    <location>
        <begin position="328"/>
        <end position="349"/>
    </location>
</feature>
<proteinExistence type="inferred from homology"/>
<dbReference type="Gene3D" id="1.10.3720.10">
    <property type="entry name" value="MetI-like"/>
    <property type="match status" value="1"/>
</dbReference>
<feature type="transmembrane region" description="Helical" evidence="10">
    <location>
        <begin position="294"/>
        <end position="316"/>
    </location>
</feature>
<accession>A0A7W4Z1G2</accession>
<feature type="domain" description="ABC transmembrane type-1" evidence="12">
    <location>
        <begin position="290"/>
        <end position="478"/>
    </location>
</feature>
<sequence length="490" mass="52544">MPLLRVLALLAIAGGVLLAVPPAAAVDRPAERVVRVGTEGTYPPFTYRDPDSGELTGFDIEVVRAVAEEAGWDLRLVEAPFDSLFPALDSGRIDVIANQVTINPERQARYLFSTPYTYSHGVIVTAQDTDDITTLADLRGRTTAQTSSSNWAQVARDAGAKVQYVQDFGPGVELLVQGRVDAIVNDNIAVLDYLATSGTDEVKIAGDAGDETLEQALAFRRSDPELQQQADAALATLADDGTLAAISEKYFRADVTVRERTGDVDVQASDARTTWEVLRDTAGPMLVGLLKGTIPLTVVSFAVGLTLAVGAALARLSSVRVLDGIARVYISIIRGTPLLVQLFIVFFGLGQVGIRLDPYVAAGIAFSLNVGGYAAEIVRASILSVPRGQYEAATVIGMDYGQSMRRIILPQAARIAVPPLSNTLLSLIKDTSLASLVLVPELFREAQVAAALSTEYLPLYCLAAVYYWVVCQLVTMAQAPLERRLSRYAV</sequence>
<gene>
    <name evidence="13" type="ORF">FHU40_001311</name>
</gene>
<evidence type="ECO:0000256" key="9">
    <source>
        <dbReference type="ARBA" id="ARBA00023136"/>
    </source>
</evidence>
<evidence type="ECO:0000256" key="4">
    <source>
        <dbReference type="ARBA" id="ARBA00022475"/>
    </source>
</evidence>
<dbReference type="InterPro" id="IPR010065">
    <property type="entry name" value="AA_ABC_transptr_permease_3TM"/>
</dbReference>
<dbReference type="PANTHER" id="PTHR30614">
    <property type="entry name" value="MEMBRANE COMPONENT OF AMINO ACID ABC TRANSPORTER"/>
    <property type="match status" value="1"/>
</dbReference>
<evidence type="ECO:0000256" key="5">
    <source>
        <dbReference type="ARBA" id="ARBA00022692"/>
    </source>
</evidence>
<evidence type="ECO:0000313" key="13">
    <source>
        <dbReference type="EMBL" id="MBB3041510.1"/>
    </source>
</evidence>
<comment type="caution">
    <text evidence="13">The sequence shown here is derived from an EMBL/GenBank/DDBJ whole genome shotgun (WGS) entry which is preliminary data.</text>
</comment>
<feature type="transmembrane region" description="Helical" evidence="10">
    <location>
        <begin position="457"/>
        <end position="477"/>
    </location>
</feature>
<dbReference type="InterPro" id="IPR043429">
    <property type="entry name" value="ArtM/GltK/GlnP/TcyL/YhdX-like"/>
</dbReference>
<dbReference type="Gene3D" id="3.40.190.10">
    <property type="entry name" value="Periplasmic binding protein-like II"/>
    <property type="match status" value="2"/>
</dbReference>
<keyword evidence="5 10" id="KW-0812">Transmembrane</keyword>
<dbReference type="SUPFAM" id="SSF53850">
    <property type="entry name" value="Periplasmic binding protein-like II"/>
    <property type="match status" value="1"/>
</dbReference>
<keyword evidence="14" id="KW-1185">Reference proteome</keyword>
<keyword evidence="8 10" id="KW-1133">Transmembrane helix</keyword>
<keyword evidence="7" id="KW-0029">Amino-acid transport</keyword>
<keyword evidence="9 10" id="KW-0472">Membrane</keyword>
<dbReference type="PROSITE" id="PS50928">
    <property type="entry name" value="ABC_TM1"/>
    <property type="match status" value="1"/>
</dbReference>
<organism evidence="13 14">
    <name type="scientific">Nocardioides soli</name>
    <dbReference type="NCBI Taxonomy" id="1036020"/>
    <lineage>
        <taxon>Bacteria</taxon>
        <taxon>Bacillati</taxon>
        <taxon>Actinomycetota</taxon>
        <taxon>Actinomycetes</taxon>
        <taxon>Propionibacteriales</taxon>
        <taxon>Nocardioidaceae</taxon>
        <taxon>Nocardioides</taxon>
    </lineage>
</organism>
<dbReference type="Proteomes" id="UP000589626">
    <property type="component" value="Unassembled WGS sequence"/>
</dbReference>
<evidence type="ECO:0000256" key="7">
    <source>
        <dbReference type="ARBA" id="ARBA00022970"/>
    </source>
</evidence>
<dbReference type="CDD" id="cd06261">
    <property type="entry name" value="TM_PBP2"/>
    <property type="match status" value="1"/>
</dbReference>
<dbReference type="GO" id="GO:0043190">
    <property type="term" value="C:ATP-binding cassette (ABC) transporter complex"/>
    <property type="evidence" value="ECO:0007669"/>
    <property type="project" value="InterPro"/>
</dbReference>
<evidence type="ECO:0000256" key="8">
    <source>
        <dbReference type="ARBA" id="ARBA00022989"/>
    </source>
</evidence>
<dbReference type="SMART" id="SM00062">
    <property type="entry name" value="PBPb"/>
    <property type="match status" value="1"/>
</dbReference>
<feature type="chain" id="PRO_5030820635" evidence="11">
    <location>
        <begin position="26"/>
        <end position="490"/>
    </location>
</feature>
<keyword evidence="6 11" id="KW-0732">Signal</keyword>
<dbReference type="InterPro" id="IPR035906">
    <property type="entry name" value="MetI-like_sf"/>
</dbReference>
<dbReference type="Pfam" id="PF00528">
    <property type="entry name" value="BPD_transp_1"/>
    <property type="match status" value="1"/>
</dbReference>
<dbReference type="AlphaFoldDB" id="A0A7W4Z1G2"/>
<evidence type="ECO:0000256" key="1">
    <source>
        <dbReference type="ARBA" id="ARBA00004651"/>
    </source>
</evidence>
<dbReference type="InterPro" id="IPR018313">
    <property type="entry name" value="SBP_3_CS"/>
</dbReference>
<dbReference type="SUPFAM" id="SSF161098">
    <property type="entry name" value="MetI-like"/>
    <property type="match status" value="1"/>
</dbReference>
<dbReference type="PANTHER" id="PTHR30614:SF0">
    <property type="entry name" value="L-CYSTINE TRANSPORT SYSTEM PERMEASE PROTEIN TCYL"/>
    <property type="match status" value="1"/>
</dbReference>
<comment type="similarity">
    <text evidence="2">Belongs to the bacterial solute-binding protein 3 family.</text>
</comment>
<keyword evidence="3 10" id="KW-0813">Transport</keyword>
<evidence type="ECO:0000313" key="14">
    <source>
        <dbReference type="Proteomes" id="UP000589626"/>
    </source>
</evidence>
<comment type="similarity">
    <text evidence="10">Belongs to the binding-protein-dependent transport system permease family.</text>
</comment>
<reference evidence="13 14" key="1">
    <citation type="submission" date="2020-08" db="EMBL/GenBank/DDBJ databases">
        <title>Sequencing the genomes of 1000 actinobacteria strains.</title>
        <authorList>
            <person name="Klenk H.-P."/>
        </authorList>
    </citation>
    <scope>NUCLEOTIDE SEQUENCE [LARGE SCALE GENOMIC DNA]</scope>
    <source>
        <strain evidence="13 14">DSM 105498</strain>
    </source>
</reference>
<evidence type="ECO:0000256" key="6">
    <source>
        <dbReference type="ARBA" id="ARBA00022729"/>
    </source>
</evidence>
<evidence type="ECO:0000259" key="12">
    <source>
        <dbReference type="PROSITE" id="PS50928"/>
    </source>
</evidence>
<evidence type="ECO:0000256" key="11">
    <source>
        <dbReference type="SAM" id="SignalP"/>
    </source>
</evidence>
<dbReference type="Pfam" id="PF00497">
    <property type="entry name" value="SBP_bac_3"/>
    <property type="match status" value="1"/>
</dbReference>
<name>A0A7W4Z1G2_9ACTN</name>
<dbReference type="EMBL" id="JACHWR010000001">
    <property type="protein sequence ID" value="MBB3041510.1"/>
    <property type="molecule type" value="Genomic_DNA"/>
</dbReference>
<dbReference type="InterPro" id="IPR000515">
    <property type="entry name" value="MetI-like"/>
</dbReference>
<evidence type="ECO:0000256" key="10">
    <source>
        <dbReference type="RuleBase" id="RU363032"/>
    </source>
</evidence>
<feature type="signal peptide" evidence="11">
    <location>
        <begin position="1"/>
        <end position="25"/>
    </location>
</feature>
<comment type="subcellular location">
    <subcellularLocation>
        <location evidence="1 10">Cell membrane</location>
        <topology evidence="1 10">Multi-pass membrane protein</topology>
    </subcellularLocation>
</comment>
<dbReference type="PROSITE" id="PS01039">
    <property type="entry name" value="SBP_BACTERIAL_3"/>
    <property type="match status" value="1"/>
</dbReference>
<dbReference type="NCBIfam" id="TIGR01726">
    <property type="entry name" value="HEQRo_perm_3TM"/>
    <property type="match status" value="1"/>
</dbReference>
<protein>
    <submittedName>
        <fullName evidence="13">Cystine transport system permease protein</fullName>
    </submittedName>
</protein>
<dbReference type="GO" id="GO:0015184">
    <property type="term" value="F:L-cystine transmembrane transporter activity"/>
    <property type="evidence" value="ECO:0007669"/>
    <property type="project" value="TreeGrafter"/>
</dbReference>
<evidence type="ECO:0000256" key="3">
    <source>
        <dbReference type="ARBA" id="ARBA00022448"/>
    </source>
</evidence>